<feature type="region of interest" description="Disordered" evidence="2">
    <location>
        <begin position="302"/>
        <end position="453"/>
    </location>
</feature>
<dbReference type="OrthoDB" id="784393at2759"/>
<feature type="compositionally biased region" description="Basic and acidic residues" evidence="2">
    <location>
        <begin position="302"/>
        <end position="322"/>
    </location>
</feature>
<keyword evidence="1" id="KW-0175">Coiled coil</keyword>
<evidence type="ECO:0000313" key="3">
    <source>
        <dbReference type="EMBL" id="KAF9614015.1"/>
    </source>
</evidence>
<proteinExistence type="predicted"/>
<reference evidence="3 4" key="1">
    <citation type="submission" date="2020-10" db="EMBL/GenBank/DDBJ databases">
        <title>The Coptis chinensis genome and diversification of protoberbering-type alkaloids.</title>
        <authorList>
            <person name="Wang B."/>
            <person name="Shu S."/>
            <person name="Song C."/>
            <person name="Liu Y."/>
        </authorList>
    </citation>
    <scope>NUCLEOTIDE SEQUENCE [LARGE SCALE GENOMIC DNA]</scope>
    <source>
        <strain evidence="3">HL-2020</strain>
        <tissue evidence="3">Leaf</tissue>
    </source>
</reference>
<feature type="compositionally biased region" description="Basic and acidic residues" evidence="2">
    <location>
        <begin position="210"/>
        <end position="225"/>
    </location>
</feature>
<accession>A0A835I7T1</accession>
<feature type="compositionally biased region" description="Polar residues" evidence="2">
    <location>
        <begin position="178"/>
        <end position="195"/>
    </location>
</feature>
<dbReference type="PANTHER" id="PTHR12299:SF78">
    <property type="entry name" value="RGG REPEATS NUCLEAR RNA BINDING PROTEIN C"/>
    <property type="match status" value="1"/>
</dbReference>
<feature type="compositionally biased region" description="Basic and acidic residues" evidence="2">
    <location>
        <begin position="232"/>
        <end position="249"/>
    </location>
</feature>
<gene>
    <name evidence="3" type="ORF">IFM89_014815</name>
</gene>
<dbReference type="GO" id="GO:0003729">
    <property type="term" value="F:mRNA binding"/>
    <property type="evidence" value="ECO:0007669"/>
    <property type="project" value="TreeGrafter"/>
</dbReference>
<dbReference type="AlphaFoldDB" id="A0A835I7T1"/>
<organism evidence="3 4">
    <name type="scientific">Coptis chinensis</name>
    <dbReference type="NCBI Taxonomy" id="261450"/>
    <lineage>
        <taxon>Eukaryota</taxon>
        <taxon>Viridiplantae</taxon>
        <taxon>Streptophyta</taxon>
        <taxon>Embryophyta</taxon>
        <taxon>Tracheophyta</taxon>
        <taxon>Spermatophyta</taxon>
        <taxon>Magnoliopsida</taxon>
        <taxon>Ranunculales</taxon>
        <taxon>Ranunculaceae</taxon>
        <taxon>Coptidoideae</taxon>
        <taxon>Coptis</taxon>
    </lineage>
</organism>
<dbReference type="GO" id="GO:0005634">
    <property type="term" value="C:nucleus"/>
    <property type="evidence" value="ECO:0007669"/>
    <property type="project" value="TreeGrafter"/>
</dbReference>
<name>A0A835I7T1_9MAGN</name>
<feature type="region of interest" description="Disordered" evidence="2">
    <location>
        <begin position="121"/>
        <end position="249"/>
    </location>
</feature>
<evidence type="ECO:0000256" key="2">
    <source>
        <dbReference type="SAM" id="MobiDB-lite"/>
    </source>
</evidence>
<evidence type="ECO:0000313" key="4">
    <source>
        <dbReference type="Proteomes" id="UP000631114"/>
    </source>
</evidence>
<dbReference type="Proteomes" id="UP000631114">
    <property type="component" value="Unassembled WGS sequence"/>
</dbReference>
<dbReference type="EMBL" id="JADFTS010000003">
    <property type="protein sequence ID" value="KAF9614015.1"/>
    <property type="molecule type" value="Genomic_DNA"/>
</dbReference>
<feature type="coiled-coil region" evidence="1">
    <location>
        <begin position="24"/>
        <end position="59"/>
    </location>
</feature>
<feature type="compositionally biased region" description="Basic and acidic residues" evidence="2">
    <location>
        <begin position="418"/>
        <end position="429"/>
    </location>
</feature>
<comment type="caution">
    <text evidence="3">The sequence shown here is derived from an EMBL/GenBank/DDBJ whole genome shotgun (WGS) entry which is preliminary data.</text>
</comment>
<feature type="compositionally biased region" description="Basic and acidic residues" evidence="2">
    <location>
        <begin position="337"/>
        <end position="369"/>
    </location>
</feature>
<protein>
    <submittedName>
        <fullName evidence="3">Uncharacterized protein</fullName>
    </submittedName>
</protein>
<sequence length="453" mass="50975">MSLINAFNLLGDDDQDDIAPLMKIHEEKAKKKAEEENAARKAAKELALKEKEMKRVLDETNEIEAYCGVPKTDALRGKHQLVSSYYVDETKLCSVVRRDSEEYEDGNGLYEEFPRKRVDANGSVQGGNQGHRRQFSDHQSGNGYGNVGQHNERSQSECQNGYVNGKGQRQFVRRNEKISNVGSETENTQEPMATSKTEDGFQFPKKSVRRDRSRDSANSNKKENVANEVEDKEPAKEGKELAKEDKVPSKEVKEVMTLTEYEKMRKPVLSMKTTEERTVDSKGFESMKLLKKGNHEIFVKLGSEKDGAKRKEDANSKADKVKKVSQAQTVLKFIYPRPERGRGRGDNQGRTHGDNQGRGRGENQGRDNGDNNGRMGTADNQERFNGENQYRGHSGNQGRGFADNQERFRGENQYSGRGENHGRGRDRPQPRGGLPSSSQTAPPKEDFPALKTV</sequence>
<dbReference type="GO" id="GO:0005737">
    <property type="term" value="C:cytoplasm"/>
    <property type="evidence" value="ECO:0007669"/>
    <property type="project" value="TreeGrafter"/>
</dbReference>
<dbReference type="PANTHER" id="PTHR12299">
    <property type="entry name" value="HYALURONIC ACID-BINDING PROTEIN 4"/>
    <property type="match status" value="1"/>
</dbReference>
<feature type="compositionally biased region" description="Basic and acidic residues" evidence="2">
    <location>
        <begin position="443"/>
        <end position="453"/>
    </location>
</feature>
<dbReference type="InterPro" id="IPR039764">
    <property type="entry name" value="HABP4/SERBP1-like"/>
</dbReference>
<keyword evidence="4" id="KW-1185">Reference proteome</keyword>
<evidence type="ECO:0000256" key="1">
    <source>
        <dbReference type="SAM" id="Coils"/>
    </source>
</evidence>